<evidence type="ECO:0000256" key="1">
    <source>
        <dbReference type="SAM" id="Phobius"/>
    </source>
</evidence>
<accession>A0A1F6DH04</accession>
<dbReference type="InterPro" id="IPR013783">
    <property type="entry name" value="Ig-like_fold"/>
</dbReference>
<evidence type="ECO:0000256" key="2">
    <source>
        <dbReference type="SAM" id="SignalP"/>
    </source>
</evidence>
<gene>
    <name evidence="3" type="ORF">A2765_06450</name>
</gene>
<dbReference type="Gene3D" id="2.60.40.10">
    <property type="entry name" value="Immunoglobulins"/>
    <property type="match status" value="1"/>
</dbReference>
<protein>
    <recommendedName>
        <fullName evidence="5">Bacterial Ig-like domain-containing protein</fullName>
    </recommendedName>
</protein>
<evidence type="ECO:0008006" key="5">
    <source>
        <dbReference type="Google" id="ProtNLM"/>
    </source>
</evidence>
<name>A0A1F6DH04_9BACT</name>
<dbReference type="Proteomes" id="UP000176377">
    <property type="component" value="Unassembled WGS sequence"/>
</dbReference>
<proteinExistence type="predicted"/>
<dbReference type="EMBL" id="MFLA01000002">
    <property type="protein sequence ID" value="OGG60703.1"/>
    <property type="molecule type" value="Genomic_DNA"/>
</dbReference>
<evidence type="ECO:0000313" key="3">
    <source>
        <dbReference type="EMBL" id="OGG60703.1"/>
    </source>
</evidence>
<feature type="transmembrane region" description="Helical" evidence="1">
    <location>
        <begin position="142"/>
        <end position="165"/>
    </location>
</feature>
<keyword evidence="2" id="KW-0732">Signal</keyword>
<evidence type="ECO:0000313" key="4">
    <source>
        <dbReference type="Proteomes" id="UP000176377"/>
    </source>
</evidence>
<comment type="caution">
    <text evidence="3">The sequence shown here is derived from an EMBL/GenBank/DDBJ whole genome shotgun (WGS) entry which is preliminary data.</text>
</comment>
<keyword evidence="1" id="KW-0812">Transmembrane</keyword>
<sequence>MPMPLSFRTKKSHAMICGLLTLAFLISFSEMTNAQALSPATIISINRSADTAGIDVNGKAAPSQTVNIEVISDQAGAIFRDQTRSNESGDWVLTINSSSFPDGAYTLRAIVQDSRGVLGPATEVRGYKIKPRPLLSVQGVDFGWLDAFFILIVAFIGVAAAGSIYHERSRRKREQYIMMTERDMNTMSYNLMSEVDRLNLLLRESKGIDPHVAAEAEYLLKNQHATLEKMQGYLSAGVEKIK</sequence>
<organism evidence="3 4">
    <name type="scientific">Candidatus Kaiserbacteria bacterium RIFCSPHIGHO2_01_FULL_56_24</name>
    <dbReference type="NCBI Taxonomy" id="1798487"/>
    <lineage>
        <taxon>Bacteria</taxon>
        <taxon>Candidatus Kaiseribacteriota</taxon>
    </lineage>
</organism>
<keyword evidence="1" id="KW-0472">Membrane</keyword>
<keyword evidence="1" id="KW-1133">Transmembrane helix</keyword>
<dbReference type="AlphaFoldDB" id="A0A1F6DH04"/>
<feature type="chain" id="PRO_5009523841" description="Bacterial Ig-like domain-containing protein" evidence="2">
    <location>
        <begin position="35"/>
        <end position="242"/>
    </location>
</feature>
<feature type="signal peptide" evidence="2">
    <location>
        <begin position="1"/>
        <end position="34"/>
    </location>
</feature>
<reference evidence="3 4" key="1">
    <citation type="journal article" date="2016" name="Nat. Commun.">
        <title>Thousands of microbial genomes shed light on interconnected biogeochemical processes in an aquifer system.</title>
        <authorList>
            <person name="Anantharaman K."/>
            <person name="Brown C.T."/>
            <person name="Hug L.A."/>
            <person name="Sharon I."/>
            <person name="Castelle C.J."/>
            <person name="Probst A.J."/>
            <person name="Thomas B.C."/>
            <person name="Singh A."/>
            <person name="Wilkins M.J."/>
            <person name="Karaoz U."/>
            <person name="Brodie E.L."/>
            <person name="Williams K.H."/>
            <person name="Hubbard S.S."/>
            <person name="Banfield J.F."/>
        </authorList>
    </citation>
    <scope>NUCLEOTIDE SEQUENCE [LARGE SCALE GENOMIC DNA]</scope>
</reference>